<comment type="similarity">
    <text evidence="2">Belongs to the thymosin beta family.</text>
</comment>
<dbReference type="Pfam" id="PF01290">
    <property type="entry name" value="Thymosin"/>
    <property type="match status" value="1"/>
</dbReference>
<dbReference type="GO" id="GO:0005856">
    <property type="term" value="C:cytoskeleton"/>
    <property type="evidence" value="ECO:0007669"/>
    <property type="project" value="UniProtKB-SubCell"/>
</dbReference>
<protein>
    <submittedName>
        <fullName evidence="7">Thymosin beta-15A-like</fullName>
    </submittedName>
</protein>
<feature type="compositionally biased region" description="Basic and acidic residues" evidence="5">
    <location>
        <begin position="1"/>
        <end position="35"/>
    </location>
</feature>
<dbReference type="Proteomes" id="UP000515208">
    <property type="component" value="Unplaced"/>
</dbReference>
<comment type="subcellular location">
    <subcellularLocation>
        <location evidence="1">Cytoplasm</location>
        <location evidence="1">Cytoskeleton</location>
    </subcellularLocation>
</comment>
<evidence type="ECO:0000313" key="7">
    <source>
        <dbReference type="RefSeq" id="XP_010857259.1"/>
    </source>
</evidence>
<gene>
    <name evidence="7" type="primary">LOC105002377</name>
</gene>
<dbReference type="AlphaFoldDB" id="A0A6P3IY50"/>
<dbReference type="PANTHER" id="PTHR12021">
    <property type="entry name" value="THYMOSIN BETA"/>
    <property type="match status" value="1"/>
</dbReference>
<dbReference type="FunFam" id="1.20.5.520:FF:000001">
    <property type="entry name" value="Thymosin beta"/>
    <property type="match status" value="1"/>
</dbReference>
<feature type="region of interest" description="Disordered" evidence="5">
    <location>
        <begin position="1"/>
        <end position="41"/>
    </location>
</feature>
<evidence type="ECO:0000256" key="4">
    <source>
        <dbReference type="ARBA" id="ARBA00023212"/>
    </source>
</evidence>
<evidence type="ECO:0000256" key="2">
    <source>
        <dbReference type="ARBA" id="ARBA00009511"/>
    </source>
</evidence>
<dbReference type="GO" id="GO:0003785">
    <property type="term" value="F:actin monomer binding"/>
    <property type="evidence" value="ECO:0007669"/>
    <property type="project" value="InterPro"/>
</dbReference>
<proteinExistence type="inferred from homology"/>
<accession>A0A6P3IY50</accession>
<dbReference type="RefSeq" id="XP_010857259.1">
    <property type="nucleotide sequence ID" value="XM_010858957.1"/>
</dbReference>
<dbReference type="GO" id="GO:0005737">
    <property type="term" value="C:cytoplasm"/>
    <property type="evidence" value="ECO:0007669"/>
    <property type="project" value="TreeGrafter"/>
</dbReference>
<keyword evidence="6" id="KW-1185">Reference proteome</keyword>
<name>A0A6P3IY50_BISBB</name>
<dbReference type="GO" id="GO:0030334">
    <property type="term" value="P:regulation of cell migration"/>
    <property type="evidence" value="ECO:0007669"/>
    <property type="project" value="TreeGrafter"/>
</dbReference>
<dbReference type="GO" id="GO:0007015">
    <property type="term" value="P:actin filament organization"/>
    <property type="evidence" value="ECO:0007669"/>
    <property type="project" value="InterPro"/>
</dbReference>
<dbReference type="InterPro" id="IPR001152">
    <property type="entry name" value="Beta-thymosin"/>
</dbReference>
<dbReference type="KEGG" id="bbis:105002377"/>
<keyword evidence="4" id="KW-0206">Cytoskeleton</keyword>
<sequence length="41" mass="4711">MSDKPDLSEVEKFDRSKLKKTNTKEKNTLPSKESKSWGLSI</sequence>
<dbReference type="GeneID" id="105002377"/>
<dbReference type="PANTHER" id="PTHR12021:SF11">
    <property type="entry name" value="THYMOSIN BETA-15A-RELATED"/>
    <property type="match status" value="1"/>
</dbReference>
<dbReference type="Gene3D" id="1.20.5.520">
    <property type="entry name" value="Single helix bin"/>
    <property type="match status" value="1"/>
</dbReference>
<evidence type="ECO:0000313" key="6">
    <source>
        <dbReference type="Proteomes" id="UP000515208"/>
    </source>
</evidence>
<dbReference type="PROSITE" id="PS00500">
    <property type="entry name" value="THYMOSIN_B4"/>
    <property type="match status" value="1"/>
</dbReference>
<evidence type="ECO:0000256" key="5">
    <source>
        <dbReference type="SAM" id="MobiDB-lite"/>
    </source>
</evidence>
<evidence type="ECO:0000256" key="3">
    <source>
        <dbReference type="ARBA" id="ARBA00022490"/>
    </source>
</evidence>
<evidence type="ECO:0000256" key="1">
    <source>
        <dbReference type="ARBA" id="ARBA00004245"/>
    </source>
</evidence>
<keyword evidence="3" id="KW-0963">Cytoplasm</keyword>
<organism evidence="6 7">
    <name type="scientific">Bison bison bison</name>
    <name type="common">North American plains bison</name>
    <dbReference type="NCBI Taxonomy" id="43346"/>
    <lineage>
        <taxon>Eukaryota</taxon>
        <taxon>Metazoa</taxon>
        <taxon>Chordata</taxon>
        <taxon>Craniata</taxon>
        <taxon>Vertebrata</taxon>
        <taxon>Euteleostomi</taxon>
        <taxon>Mammalia</taxon>
        <taxon>Eutheria</taxon>
        <taxon>Laurasiatheria</taxon>
        <taxon>Artiodactyla</taxon>
        <taxon>Ruminantia</taxon>
        <taxon>Pecora</taxon>
        <taxon>Bovidae</taxon>
        <taxon>Bovinae</taxon>
        <taxon>Bison</taxon>
    </lineage>
</organism>
<reference evidence="7" key="1">
    <citation type="submission" date="2025-08" db="UniProtKB">
        <authorList>
            <consortium name="RefSeq"/>
        </authorList>
    </citation>
    <scope>IDENTIFICATION</scope>
    <source>
        <tissue evidence="7">Blood</tissue>
    </source>
</reference>
<dbReference type="SMART" id="SM00152">
    <property type="entry name" value="THY"/>
    <property type="match status" value="1"/>
</dbReference>
<dbReference type="InterPro" id="IPR038386">
    <property type="entry name" value="Beta-thymosin_sf"/>
</dbReference>